<gene>
    <name evidence="1" type="ORF">BCR37DRAFT_392762</name>
</gene>
<organism evidence="1 2">
    <name type="scientific">Protomyces lactucae-debilis</name>
    <dbReference type="NCBI Taxonomy" id="2754530"/>
    <lineage>
        <taxon>Eukaryota</taxon>
        <taxon>Fungi</taxon>
        <taxon>Dikarya</taxon>
        <taxon>Ascomycota</taxon>
        <taxon>Taphrinomycotina</taxon>
        <taxon>Taphrinomycetes</taxon>
        <taxon>Taphrinales</taxon>
        <taxon>Protomycetaceae</taxon>
        <taxon>Protomyces</taxon>
    </lineage>
</organism>
<reference evidence="1 2" key="1">
    <citation type="submission" date="2016-07" db="EMBL/GenBank/DDBJ databases">
        <title>Pervasive Adenine N6-methylation of Active Genes in Fungi.</title>
        <authorList>
            <consortium name="DOE Joint Genome Institute"/>
            <person name="Mondo S.J."/>
            <person name="Dannebaum R.O."/>
            <person name="Kuo R.C."/>
            <person name="Labutti K."/>
            <person name="Haridas S."/>
            <person name="Kuo A."/>
            <person name="Salamov A."/>
            <person name="Ahrendt S.R."/>
            <person name="Lipzen A."/>
            <person name="Sullivan W."/>
            <person name="Andreopoulos W.B."/>
            <person name="Clum A."/>
            <person name="Lindquist E."/>
            <person name="Daum C."/>
            <person name="Ramamoorthy G.K."/>
            <person name="Gryganskyi A."/>
            <person name="Culley D."/>
            <person name="Magnuson J.K."/>
            <person name="James T.Y."/>
            <person name="O'Malley M.A."/>
            <person name="Stajich J.E."/>
            <person name="Spatafora J.W."/>
            <person name="Visel A."/>
            <person name="Grigoriev I.V."/>
        </authorList>
    </citation>
    <scope>NUCLEOTIDE SEQUENCE [LARGE SCALE GENOMIC DNA]</scope>
    <source>
        <strain evidence="1 2">12-1054</strain>
    </source>
</reference>
<dbReference type="EMBL" id="MCFI01000009">
    <property type="protein sequence ID" value="ORY82553.1"/>
    <property type="molecule type" value="Genomic_DNA"/>
</dbReference>
<dbReference type="GeneID" id="63787795"/>
<dbReference type="Proteomes" id="UP000193685">
    <property type="component" value="Unassembled WGS sequence"/>
</dbReference>
<keyword evidence="2" id="KW-1185">Reference proteome</keyword>
<dbReference type="AlphaFoldDB" id="A0A1Y2FF46"/>
<sequence>MALNWVTRPPSALQLVPEERLVSLYEAIQLNMQSYGSCAGILWLTTQRMVFVQAHRCYACAGTLQRQRSHQSAVSDQSVGERSDSLGGDCVPLPLMHLSIPLDKVTDLETAALPFLQKISRLATSQRKQKTELVSMRLQPTCGSRLEDAASGNPLRCLIQLDCQENATSQAFFQQLRYAMASNTLRIQLDKQQARALLYAQTHPRLPTPEETAASDPVPAYEQFHAHLPVYVNAS</sequence>
<accession>A0A1Y2FF46</accession>
<dbReference type="RefSeq" id="XP_040725424.1">
    <property type="nucleotide sequence ID" value="XM_040871196.1"/>
</dbReference>
<evidence type="ECO:0000313" key="1">
    <source>
        <dbReference type="EMBL" id="ORY82553.1"/>
    </source>
</evidence>
<protein>
    <submittedName>
        <fullName evidence="1">Uncharacterized protein</fullName>
    </submittedName>
</protein>
<name>A0A1Y2FF46_PROLT</name>
<comment type="caution">
    <text evidence="1">The sequence shown here is derived from an EMBL/GenBank/DDBJ whole genome shotgun (WGS) entry which is preliminary data.</text>
</comment>
<proteinExistence type="predicted"/>
<evidence type="ECO:0000313" key="2">
    <source>
        <dbReference type="Proteomes" id="UP000193685"/>
    </source>
</evidence>